<evidence type="ECO:0000259" key="8">
    <source>
        <dbReference type="Pfam" id="PF02687"/>
    </source>
</evidence>
<evidence type="ECO:0008006" key="12">
    <source>
        <dbReference type="Google" id="ProtNLM"/>
    </source>
</evidence>
<proteinExistence type="inferred from homology"/>
<dbReference type="PANTHER" id="PTHR30489:SF0">
    <property type="entry name" value="LIPOPROTEIN-RELEASING SYSTEM TRANSMEMBRANE PROTEIN LOLE"/>
    <property type="match status" value="1"/>
</dbReference>
<dbReference type="GO" id="GO:0044874">
    <property type="term" value="P:lipoprotein localization to outer membrane"/>
    <property type="evidence" value="ECO:0007669"/>
    <property type="project" value="TreeGrafter"/>
</dbReference>
<feature type="transmembrane region" description="Helical" evidence="7">
    <location>
        <begin position="20"/>
        <end position="43"/>
    </location>
</feature>
<evidence type="ECO:0000256" key="1">
    <source>
        <dbReference type="ARBA" id="ARBA00004651"/>
    </source>
</evidence>
<dbReference type="InterPro" id="IPR025857">
    <property type="entry name" value="MacB_PCD"/>
</dbReference>
<keyword evidence="6 7" id="KW-0472">Membrane</keyword>
<dbReference type="EMBL" id="CP001359">
    <property type="protein sequence ID" value="ACL66890.1"/>
    <property type="molecule type" value="Genomic_DNA"/>
</dbReference>
<dbReference type="AlphaFoldDB" id="B8J5Z5"/>
<gene>
    <name evidence="10" type="ordered locus">A2cp1_3560</name>
</gene>
<feature type="domain" description="MacB-like periplasmic core" evidence="9">
    <location>
        <begin position="19"/>
        <end position="248"/>
    </location>
</feature>
<keyword evidence="4 7" id="KW-0812">Transmembrane</keyword>
<keyword evidence="3" id="KW-1003">Cell membrane</keyword>
<dbReference type="Pfam" id="PF12704">
    <property type="entry name" value="MacB_PCD"/>
    <property type="match status" value="1"/>
</dbReference>
<evidence type="ECO:0000256" key="7">
    <source>
        <dbReference type="SAM" id="Phobius"/>
    </source>
</evidence>
<feature type="transmembrane region" description="Helical" evidence="7">
    <location>
        <begin position="322"/>
        <end position="349"/>
    </location>
</feature>
<dbReference type="RefSeq" id="WP_015934674.1">
    <property type="nucleotide sequence ID" value="NC_011891.1"/>
</dbReference>
<dbReference type="PANTHER" id="PTHR30489">
    <property type="entry name" value="LIPOPROTEIN-RELEASING SYSTEM TRANSMEMBRANE PROTEIN LOLE"/>
    <property type="match status" value="1"/>
</dbReference>
<evidence type="ECO:0000259" key="9">
    <source>
        <dbReference type="Pfam" id="PF12704"/>
    </source>
</evidence>
<protein>
    <recommendedName>
        <fullName evidence="12">ABC3 transporter permease protein domain-containing protein</fullName>
    </recommendedName>
</protein>
<name>B8J5Z5_ANAD2</name>
<evidence type="ECO:0000256" key="5">
    <source>
        <dbReference type="ARBA" id="ARBA00022989"/>
    </source>
</evidence>
<evidence type="ECO:0000313" key="11">
    <source>
        <dbReference type="Proteomes" id="UP000007089"/>
    </source>
</evidence>
<comment type="subcellular location">
    <subcellularLocation>
        <location evidence="1">Cell membrane</location>
        <topology evidence="1">Multi-pass membrane protein</topology>
    </subcellularLocation>
</comment>
<comment type="similarity">
    <text evidence="2">Belongs to the ABC-4 integral membrane protein family. LolC/E subfamily.</text>
</comment>
<dbReference type="HOGENOM" id="CLU_000604_8_1_7"/>
<keyword evidence="5 7" id="KW-1133">Transmembrane helix</keyword>
<evidence type="ECO:0000256" key="4">
    <source>
        <dbReference type="ARBA" id="ARBA00022692"/>
    </source>
</evidence>
<dbReference type="Pfam" id="PF02687">
    <property type="entry name" value="FtsX"/>
    <property type="match status" value="1"/>
</dbReference>
<organism evidence="10 11">
    <name type="scientific">Anaeromyxobacter dehalogenans (strain ATCC BAA-258 / DSM 21875 / 2CP-1)</name>
    <dbReference type="NCBI Taxonomy" id="455488"/>
    <lineage>
        <taxon>Bacteria</taxon>
        <taxon>Pseudomonadati</taxon>
        <taxon>Myxococcota</taxon>
        <taxon>Myxococcia</taxon>
        <taxon>Myxococcales</taxon>
        <taxon>Cystobacterineae</taxon>
        <taxon>Anaeromyxobacteraceae</taxon>
        <taxon>Anaeromyxobacter</taxon>
    </lineage>
</organism>
<evidence type="ECO:0000256" key="3">
    <source>
        <dbReference type="ARBA" id="ARBA00022475"/>
    </source>
</evidence>
<accession>B8J5Z5</accession>
<reference evidence="10" key="1">
    <citation type="submission" date="2009-01" db="EMBL/GenBank/DDBJ databases">
        <title>Complete sequence of Anaeromyxobacter dehalogenans 2CP-1.</title>
        <authorList>
            <consortium name="US DOE Joint Genome Institute"/>
            <person name="Lucas S."/>
            <person name="Copeland A."/>
            <person name="Lapidus A."/>
            <person name="Glavina del Rio T."/>
            <person name="Dalin E."/>
            <person name="Tice H."/>
            <person name="Bruce D."/>
            <person name="Goodwin L."/>
            <person name="Pitluck S."/>
            <person name="Saunders E."/>
            <person name="Brettin T."/>
            <person name="Detter J.C."/>
            <person name="Han C."/>
            <person name="Larimer F."/>
            <person name="Land M."/>
            <person name="Hauser L."/>
            <person name="Kyrpides N."/>
            <person name="Ovchinnikova G."/>
            <person name="Beliaev A.S."/>
            <person name="Richardson P."/>
        </authorList>
    </citation>
    <scope>NUCLEOTIDE SEQUENCE</scope>
    <source>
        <strain evidence="10">2CP-1</strain>
    </source>
</reference>
<feature type="domain" description="ABC3 transporter permease C-terminal" evidence="8">
    <location>
        <begin position="282"/>
        <end position="398"/>
    </location>
</feature>
<dbReference type="Proteomes" id="UP000007089">
    <property type="component" value="Chromosome"/>
</dbReference>
<evidence type="ECO:0000256" key="6">
    <source>
        <dbReference type="ARBA" id="ARBA00023136"/>
    </source>
</evidence>
<dbReference type="InterPro" id="IPR051447">
    <property type="entry name" value="Lipoprotein-release_system"/>
</dbReference>
<dbReference type="GO" id="GO:0098797">
    <property type="term" value="C:plasma membrane protein complex"/>
    <property type="evidence" value="ECO:0007669"/>
    <property type="project" value="TreeGrafter"/>
</dbReference>
<evidence type="ECO:0000256" key="2">
    <source>
        <dbReference type="ARBA" id="ARBA00005236"/>
    </source>
</evidence>
<evidence type="ECO:0000313" key="10">
    <source>
        <dbReference type="EMBL" id="ACL66890.1"/>
    </source>
</evidence>
<feature type="transmembrane region" description="Helical" evidence="7">
    <location>
        <begin position="369"/>
        <end position="388"/>
    </location>
</feature>
<feature type="transmembrane region" description="Helical" evidence="7">
    <location>
        <begin position="277"/>
        <end position="301"/>
    </location>
</feature>
<dbReference type="InterPro" id="IPR003838">
    <property type="entry name" value="ABC3_permease_C"/>
</dbReference>
<sequence>MPFELFVALRFLREGRAQTALVLGGATVGVGVIVFLTALIGGLQATLVEQTLGSQAHVVLRRPERVPKALPPGPGEALAALVEKIPERDRSVEQWPEVLAVVRGAPGVVSATPTAAGSAFASRAGVSRAVALRGVEPGSFDGVIQMSRRMKAGAFRVGGEEAVIGAVLADELGLAVGDKLRITSAESRSDLFTVAGIFDLGSRDVNQRWVLVSLRAAQTLLDLQGGITGIELKVRDPFAAERVARSLAARTGLLAESWMQLNQQLLTALRSQSASSLLIQSFVVLAVALGIASVLGISVIQRSREIGILKATGTTTGTVLRIFLIEGALVGGAGSILGALLGTAMSLAFATLVRNPYGEALFPVELTPGLFLLASAVAVGTGLVAAAYPARRAAKLDPAVVIRYG</sequence>
<keyword evidence="11" id="KW-1185">Reference proteome</keyword>
<dbReference type="KEGG" id="acp:A2cp1_3560"/>